<dbReference type="GO" id="GO:0018549">
    <property type="term" value="F:methanethiol oxidase activity"/>
    <property type="evidence" value="ECO:0007669"/>
    <property type="project" value="UniProtKB-EC"/>
</dbReference>
<dbReference type="PANTHER" id="PTHR23300">
    <property type="entry name" value="METHANETHIOL OXIDASE"/>
    <property type="match status" value="1"/>
</dbReference>
<evidence type="ECO:0000256" key="2">
    <source>
        <dbReference type="ARBA" id="ARBA00005606"/>
    </source>
</evidence>
<name>A0A9W6S8H6_9ACTN</name>
<comment type="caution">
    <text evidence="7">The sequence shown here is derived from an EMBL/GenBank/DDBJ whole genome shotgun (WGS) entry which is preliminary data.</text>
</comment>
<evidence type="ECO:0000256" key="6">
    <source>
        <dbReference type="SAM" id="MobiDB-lite"/>
    </source>
</evidence>
<sequence length="489" mass="53748">MALWKPDPTFYPSPRDAVSAPPETLAYVVAFDRAAEKPDAIAVLDVDEESASYGSVVGWTDLPYTGDEVHHFGWNACSSALCPYAPHPHIERRYLVVPGLRSSRIYIVDVKDDPARPTIAKILEADELAKRAGYSRPHTVHCGPEGLYVSALGGANGPGGRSGSVGREGSDGPGGIALLDHTSFDVLGRWEVDRGPQYLAYDFWWHIAHDVVVTSEWGTPSMIEDGVDADLLLGRKYGHALHFWDLRKRRHVQRVDLGDEHQMVLELRPAHDPTRTYGFAGVVVNVEDLSASVWVWYREGKEFKARKVITIPAEPVSPRPTHPGLPPGDAGNLPPVIAPFGAVPPLVTDIDLSVDDRYLYVSCWGTGELKRYDVSDPFHPVEAGSVRIGGIVTRTPHPSAPDRPLAGGPQMVEVSRDGKRVYVTNSLYGAWDDQFYPDGVGAWMAKVDSGDDFTFDPRFFPNGDDFRGLRPHQTRLQGGDASSDSYCYP</sequence>
<comment type="similarity">
    <text evidence="2">Belongs to the selenium-binding protein family.</text>
</comment>
<dbReference type="AlphaFoldDB" id="A0A9W6S8H6"/>
<evidence type="ECO:0000256" key="1">
    <source>
        <dbReference type="ARBA" id="ARBA00005177"/>
    </source>
</evidence>
<accession>A0A9W6S8H6</accession>
<proteinExistence type="inferred from homology"/>
<gene>
    <name evidence="7" type="ORF">Airi02_054790</name>
</gene>
<organism evidence="7 8">
    <name type="scientific">Actinoallomurus iriomotensis</name>
    <dbReference type="NCBI Taxonomy" id="478107"/>
    <lineage>
        <taxon>Bacteria</taxon>
        <taxon>Bacillati</taxon>
        <taxon>Actinomycetota</taxon>
        <taxon>Actinomycetes</taxon>
        <taxon>Streptosporangiales</taxon>
        <taxon>Thermomonosporaceae</taxon>
        <taxon>Actinoallomurus</taxon>
    </lineage>
</organism>
<protein>
    <recommendedName>
        <fullName evidence="4">Methanethiol oxidase</fullName>
        <ecNumber evidence="3">1.8.3.4</ecNumber>
    </recommendedName>
</protein>
<dbReference type="PANTHER" id="PTHR23300:SF0">
    <property type="entry name" value="METHANETHIOL OXIDASE"/>
    <property type="match status" value="1"/>
</dbReference>
<reference evidence="7" key="1">
    <citation type="submission" date="2023-03" db="EMBL/GenBank/DDBJ databases">
        <title>Actinoallomurus iriomotensis NBRC 103684.</title>
        <authorList>
            <person name="Ichikawa N."/>
            <person name="Sato H."/>
            <person name="Tonouchi N."/>
        </authorList>
    </citation>
    <scope>NUCLEOTIDE SEQUENCE</scope>
    <source>
        <strain evidence="7">NBRC 103684</strain>
    </source>
</reference>
<dbReference type="Gene3D" id="2.130.10.10">
    <property type="entry name" value="YVTN repeat-like/Quinoprotein amine dehydrogenase"/>
    <property type="match status" value="1"/>
</dbReference>
<dbReference type="RefSeq" id="WP_285576661.1">
    <property type="nucleotide sequence ID" value="NZ_BSTK01000008.1"/>
</dbReference>
<dbReference type="GO" id="GO:0008430">
    <property type="term" value="F:selenium binding"/>
    <property type="evidence" value="ECO:0007669"/>
    <property type="project" value="InterPro"/>
</dbReference>
<evidence type="ECO:0000313" key="8">
    <source>
        <dbReference type="Proteomes" id="UP001165074"/>
    </source>
</evidence>
<dbReference type="Proteomes" id="UP001165074">
    <property type="component" value="Unassembled WGS sequence"/>
</dbReference>
<feature type="compositionally biased region" description="Polar residues" evidence="6">
    <location>
        <begin position="474"/>
        <end position="489"/>
    </location>
</feature>
<dbReference type="Pfam" id="PF05694">
    <property type="entry name" value="SBP56"/>
    <property type="match status" value="1"/>
</dbReference>
<feature type="region of interest" description="Disordered" evidence="6">
    <location>
        <begin position="464"/>
        <end position="489"/>
    </location>
</feature>
<dbReference type="EMBL" id="BSTK01000008">
    <property type="protein sequence ID" value="GLY87550.1"/>
    <property type="molecule type" value="Genomic_DNA"/>
</dbReference>
<dbReference type="EC" id="1.8.3.4" evidence="3"/>
<comment type="catalytic activity">
    <reaction evidence="5">
        <text>methanethiol + O2 + H2O = hydrogen sulfide + formaldehyde + H2O2 + H(+)</text>
        <dbReference type="Rhea" id="RHEA:11812"/>
        <dbReference type="ChEBI" id="CHEBI:15377"/>
        <dbReference type="ChEBI" id="CHEBI:15378"/>
        <dbReference type="ChEBI" id="CHEBI:15379"/>
        <dbReference type="ChEBI" id="CHEBI:16007"/>
        <dbReference type="ChEBI" id="CHEBI:16240"/>
        <dbReference type="ChEBI" id="CHEBI:16842"/>
        <dbReference type="ChEBI" id="CHEBI:29919"/>
        <dbReference type="EC" id="1.8.3.4"/>
    </reaction>
</comment>
<dbReference type="InterPro" id="IPR008826">
    <property type="entry name" value="Se-bd"/>
</dbReference>
<evidence type="ECO:0000313" key="7">
    <source>
        <dbReference type="EMBL" id="GLY87550.1"/>
    </source>
</evidence>
<dbReference type="SUPFAM" id="SSF75011">
    <property type="entry name" value="3-carboxy-cis,cis-mucoante lactonizing enzyme"/>
    <property type="match status" value="1"/>
</dbReference>
<comment type="pathway">
    <text evidence="1">Organosulfur degradation.</text>
</comment>
<evidence type="ECO:0000256" key="3">
    <source>
        <dbReference type="ARBA" id="ARBA00012510"/>
    </source>
</evidence>
<dbReference type="InterPro" id="IPR015943">
    <property type="entry name" value="WD40/YVTN_repeat-like_dom_sf"/>
</dbReference>
<evidence type="ECO:0000256" key="5">
    <source>
        <dbReference type="ARBA" id="ARBA00047539"/>
    </source>
</evidence>
<evidence type="ECO:0000256" key="4">
    <source>
        <dbReference type="ARBA" id="ARBA00015601"/>
    </source>
</evidence>
<keyword evidence="8" id="KW-1185">Reference proteome</keyword>